<dbReference type="Proteomes" id="UP000195152">
    <property type="component" value="Unassembled WGS sequence"/>
</dbReference>
<organism evidence="1 2">
    <name type="scientific">Bacillus thuringiensis serovar mexicanensis</name>
    <dbReference type="NCBI Taxonomy" id="180868"/>
    <lineage>
        <taxon>Bacteria</taxon>
        <taxon>Bacillati</taxon>
        <taxon>Bacillota</taxon>
        <taxon>Bacilli</taxon>
        <taxon>Bacillales</taxon>
        <taxon>Bacillaceae</taxon>
        <taxon>Bacillus</taxon>
        <taxon>Bacillus cereus group</taxon>
    </lineage>
</organism>
<sequence length="245" mass="29026">MEKYTVDFEFCNGNLSFVVNTNHIFMVEKNDKKKEWETFYEGEISRCLSLYYHKETEEILIDIIKNDYFDEAWITEFQYYDESKGGYLNFGGLYPVQNPKCETKVSKEQFIKILKEEYKEYLELHDILTFESIAYGVNPALISTKEMVSKSVIGDRWVNEEGIAVEHTVEGLKWEKTNHLFMNEITKELNGNEAEVMKWIPKMSECRKGLHVMGFPKEKINYWTEEQCEEEFNIAMENSEVLEIL</sequence>
<proteinExistence type="predicted"/>
<dbReference type="EMBL" id="NFCF01000063">
    <property type="protein sequence ID" value="OTW50737.1"/>
    <property type="molecule type" value="Genomic_DNA"/>
</dbReference>
<dbReference type="RefSeq" id="WP_000417638.1">
    <property type="nucleotide sequence ID" value="NZ_NFCF01000063.1"/>
</dbReference>
<gene>
    <name evidence="1" type="ORF">BK699_09285</name>
</gene>
<dbReference type="AlphaFoldDB" id="A0A242WAD7"/>
<evidence type="ECO:0000313" key="1">
    <source>
        <dbReference type="EMBL" id="OTW50737.1"/>
    </source>
</evidence>
<accession>A0A242WAD7</accession>
<name>A0A242WAD7_BACTU</name>
<evidence type="ECO:0000313" key="2">
    <source>
        <dbReference type="Proteomes" id="UP000195152"/>
    </source>
</evidence>
<protein>
    <submittedName>
        <fullName evidence="1">Uncharacterized protein</fullName>
    </submittedName>
</protein>
<comment type="caution">
    <text evidence="1">The sequence shown here is derived from an EMBL/GenBank/DDBJ whole genome shotgun (WGS) entry which is preliminary data.</text>
</comment>
<reference evidence="1 2" key="1">
    <citation type="submission" date="2016-10" db="EMBL/GenBank/DDBJ databases">
        <title>Comparative genomics of Bacillus thuringiensis reveals a path to pathogens against multiple invertebrate hosts.</title>
        <authorList>
            <person name="Zheng J."/>
            <person name="Gao Q."/>
            <person name="Liu H."/>
            <person name="Peng D."/>
            <person name="Ruan L."/>
            <person name="Sun M."/>
        </authorList>
    </citation>
    <scope>NUCLEOTIDE SEQUENCE [LARGE SCALE GENOMIC DNA]</scope>
    <source>
        <strain evidence="1">BGSC 4AC1</strain>
    </source>
</reference>